<evidence type="ECO:0000256" key="2">
    <source>
        <dbReference type="ARBA" id="ARBA00022803"/>
    </source>
</evidence>
<evidence type="ECO:0000256" key="1">
    <source>
        <dbReference type="ARBA" id="ARBA00022737"/>
    </source>
</evidence>
<keyword evidence="4" id="KW-0732">Signal</keyword>
<dbReference type="EMBL" id="JAZHBO010000001">
    <property type="protein sequence ID" value="MEF2154697.1"/>
    <property type="molecule type" value="Genomic_DNA"/>
</dbReference>
<evidence type="ECO:0000256" key="3">
    <source>
        <dbReference type="PROSITE-ProRule" id="PRU00339"/>
    </source>
</evidence>
<evidence type="ECO:0000313" key="5">
    <source>
        <dbReference type="EMBL" id="MEF2154697.1"/>
    </source>
</evidence>
<keyword evidence="2 3" id="KW-0802">TPR repeat</keyword>
<dbReference type="Gene3D" id="1.25.40.10">
    <property type="entry name" value="Tetratricopeptide repeat domain"/>
    <property type="match status" value="2"/>
</dbReference>
<dbReference type="SMART" id="SM00028">
    <property type="entry name" value="TPR"/>
    <property type="match status" value="4"/>
</dbReference>
<dbReference type="InterPro" id="IPR011990">
    <property type="entry name" value="TPR-like_helical_dom_sf"/>
</dbReference>
<proteinExistence type="predicted"/>
<name>A0ABU7UW57_9GAMM</name>
<dbReference type="Pfam" id="PF13429">
    <property type="entry name" value="TPR_15"/>
    <property type="match status" value="1"/>
</dbReference>
<dbReference type="RefSeq" id="WP_331702872.1">
    <property type="nucleotide sequence ID" value="NZ_JAZHBO010000001.1"/>
</dbReference>
<dbReference type="PANTHER" id="PTHR45586">
    <property type="entry name" value="TPR REPEAT-CONTAINING PROTEIN PA4667"/>
    <property type="match status" value="1"/>
</dbReference>
<dbReference type="PROSITE" id="PS50005">
    <property type="entry name" value="TPR"/>
    <property type="match status" value="1"/>
</dbReference>
<dbReference type="SUPFAM" id="SSF48452">
    <property type="entry name" value="TPR-like"/>
    <property type="match status" value="1"/>
</dbReference>
<feature type="repeat" description="TPR" evidence="3">
    <location>
        <begin position="414"/>
        <end position="447"/>
    </location>
</feature>
<evidence type="ECO:0000256" key="4">
    <source>
        <dbReference type="SAM" id="SignalP"/>
    </source>
</evidence>
<gene>
    <name evidence="5" type="ORF">V3390_00355</name>
</gene>
<dbReference type="InterPro" id="IPR051012">
    <property type="entry name" value="CellSynth/LPSAsmb/PSIAsmb"/>
</dbReference>
<dbReference type="PANTHER" id="PTHR45586:SF1">
    <property type="entry name" value="LIPOPOLYSACCHARIDE ASSEMBLY PROTEIN B"/>
    <property type="match status" value="1"/>
</dbReference>
<evidence type="ECO:0000313" key="6">
    <source>
        <dbReference type="Proteomes" id="UP001356170"/>
    </source>
</evidence>
<dbReference type="InterPro" id="IPR019734">
    <property type="entry name" value="TPR_rpt"/>
</dbReference>
<reference evidence="5 6" key="1">
    <citation type="submission" date="2024-01" db="EMBL/GenBank/DDBJ databases">
        <title>Novel species of the genus Luteimonas isolated from rivers.</title>
        <authorList>
            <person name="Lu H."/>
        </authorList>
    </citation>
    <scope>NUCLEOTIDE SEQUENCE [LARGE SCALE GENOMIC DNA]</scope>
    <source>
        <strain evidence="5 6">FXH3W</strain>
    </source>
</reference>
<keyword evidence="6" id="KW-1185">Reference proteome</keyword>
<sequence>MTEHKAQPAWRNAALVLACWAGGAVAAPALTPAADPVHLSLEPVMVAEFALSEGDLVTAGKQYLYAARRTGDAHVAQNAFRLALLTQNDAAAKQALAIWQRNPVDPDDLQGARAAVALREGRDADAVRELASMLSKDDDRVGKLAMATLATATRDEQQAKRVLRQLIESNAVPNRIGAWLAVGGLAQALDETSLIDAAIAQMLRRFPDEPRITLLRAAQDRLAGNETAARETLRKVEPATRTNASLRSSVALEYRLLGDYLDSERVLAQGEQTAETYTERAYSLAQADDRPRLEALYSELQKTASRPDPQQRLLLGQIAEYLKKWEESLRWYASVPGEEEQWSAQLASANVLFELKRTADWQQMLKALQTNTEVPDDTRRDAFLLEATLFQRAGDPAREQEVLNRAMSAFPDDTSVLYTRALAFERNNEVERAIAEFRRILVMDANNVDTLNALGYTLADRTTRYQEALQLINRARAAQPNNAAIIDSYGWVLYKMGDLPEALRQLQRAARLQRDPEIFAHLAEVLWRSGDRDGARKAIEQADKLDTDKINRAVQAVRQLMGISA</sequence>
<feature type="chain" id="PRO_5045492370" evidence="4">
    <location>
        <begin position="27"/>
        <end position="565"/>
    </location>
</feature>
<accession>A0ABU7UW57</accession>
<organism evidence="5 6">
    <name type="scientific">Aquilutibacter rugosus</name>
    <dbReference type="NCBI Taxonomy" id="3115820"/>
    <lineage>
        <taxon>Bacteria</taxon>
        <taxon>Pseudomonadati</taxon>
        <taxon>Pseudomonadota</taxon>
        <taxon>Gammaproteobacteria</taxon>
        <taxon>Lysobacterales</taxon>
        <taxon>Lysobacteraceae</taxon>
        <taxon>Aquilutibacter</taxon>
    </lineage>
</organism>
<dbReference type="Proteomes" id="UP001356170">
    <property type="component" value="Unassembled WGS sequence"/>
</dbReference>
<protein>
    <submittedName>
        <fullName evidence="5">Tetratricopeptide repeat protein</fullName>
    </submittedName>
</protein>
<feature type="signal peptide" evidence="4">
    <location>
        <begin position="1"/>
        <end position="26"/>
    </location>
</feature>
<keyword evidence="1" id="KW-0677">Repeat</keyword>
<comment type="caution">
    <text evidence="5">The sequence shown here is derived from an EMBL/GenBank/DDBJ whole genome shotgun (WGS) entry which is preliminary data.</text>
</comment>